<dbReference type="Gene3D" id="1.10.10.10">
    <property type="entry name" value="Winged helix-like DNA-binding domain superfamily/Winged helix DNA-binding domain"/>
    <property type="match status" value="1"/>
</dbReference>
<evidence type="ECO:0000256" key="3">
    <source>
        <dbReference type="SAM" id="Coils"/>
    </source>
</evidence>
<reference evidence="5 6" key="1">
    <citation type="submission" date="2019-12" db="EMBL/GenBank/DDBJ databases">
        <title>Comparative genomics gives insights into the taxonomy of the Azoarcus-Aromatoleum group and reveals separate origins of nif in the plant-associated Azoarcus and non-plant-associated Aromatoleum sub-groups.</title>
        <authorList>
            <person name="Lafos M."/>
            <person name="Maluk M."/>
            <person name="Batista M."/>
            <person name="Junghare M."/>
            <person name="Carmona M."/>
            <person name="Faoro H."/>
            <person name="Cruz L.M."/>
            <person name="Battistoni F."/>
            <person name="De Souza E."/>
            <person name="Pedrosa F."/>
            <person name="Chen W.-M."/>
            <person name="Poole P.S."/>
            <person name="Dixon R.A."/>
            <person name="James E.K."/>
        </authorList>
    </citation>
    <scope>NUCLEOTIDE SEQUENCE [LARGE SCALE GENOMIC DNA]</scope>
    <source>
        <strain evidence="5 6">ToN1</strain>
    </source>
</reference>
<dbReference type="SUPFAM" id="SSF52540">
    <property type="entry name" value="P-loop containing nucleoside triphosphate hydrolases"/>
    <property type="match status" value="1"/>
</dbReference>
<comment type="caution">
    <text evidence="5">The sequence shown here is derived from an EMBL/GenBank/DDBJ whole genome shotgun (WGS) entry which is preliminary data.</text>
</comment>
<organism evidence="5 6">
    <name type="scientific">Aromatoleum petrolei</name>
    <dbReference type="NCBI Taxonomy" id="76116"/>
    <lineage>
        <taxon>Bacteria</taxon>
        <taxon>Pseudomonadati</taxon>
        <taxon>Pseudomonadota</taxon>
        <taxon>Betaproteobacteria</taxon>
        <taxon>Rhodocyclales</taxon>
        <taxon>Rhodocyclaceae</taxon>
        <taxon>Aromatoleum</taxon>
    </lineage>
</organism>
<dbReference type="InterPro" id="IPR041664">
    <property type="entry name" value="AAA_16"/>
</dbReference>
<sequence length="994" mass="108537">MAQLELRFLGEFGVIRDGLALPLPPSKKTRALLAYLSLHGRRLRRESLCELLWEVPDDPRGSLRWSLSKLRRLLEDGDRERIRADRSHVEIDLEGIDVDAVRLQALAAGDPGRLPTEALERAAADYAGTFLEGLEFSDFHNFHAWCIAERERTTRAQTAVLRELVRRLAGEPERALVHARALVCLSPYDEAARAALVRLLLAAQHIDEADRQFQLGLRMLKEAGITATGALREARQAGAGPPDAAAAAPAVVASVRAAGPAAGDRRLVGRREEQQALAAAWEDAVAGQAGVVLLRGEPGLGKSCLLDCMRTRVRAEGGLVLSACAFEADQIRPFALWMEALRAGLPETAESVFGSGIAQNRESLLARIGELVAGEAGRRPVMLQFDDVHWADESSVAALHYVLRLNRERPVLAVLAVRESEMRDNVALQQALRSLRREGTLHELRLGPMPAEDIEALVRIRAAGADGARLSRECGGNPLLALELARAEADGGGEAGGSILELVQERLARFDPDGADVLRWAAVLGCVVNVPALLSVSGLDGNVVSRALEEAARQAVLVSGERDLRFAHELIVRAIYTDISPVRRQIMHRKVASWLEQEERFELSRAADLAHHASLSGDAGLAARAMVSAGRLCLRFFANEDAQSLARKGLQLAEQLPAAEQVRVVIDLHDVMLSAAPLQDWEGEAERYTRLAECALDHGESAHARRAYYMAASVRWQHGQWAEAREQSLQSERVARSGGEHEHTIGLAETARCLVLLERDLSQADAMLMEAQARAQRGQFAHHAIPAGIGMLRFYENRMDEAEELLKHARTLCKWAGDRLVEYQVDEYLAMIDIQRGRFEDATRRCQDLVTLGNKIRDGSEAPFARALLGLCMFALDDDPVALDAALVDLRLADAKHRLAYAQTRAAMLDCQRGRHERGALRATEALGCAEVLERATEMLLAHAVLAQCCRAEGEDAPALLHAEAVAKLHAAGVAAWAEDIARRVTGPAEAGDG</sequence>
<protein>
    <submittedName>
        <fullName evidence="5">AAA family ATPase</fullName>
    </submittedName>
</protein>
<evidence type="ECO:0000256" key="2">
    <source>
        <dbReference type="ARBA" id="ARBA00022840"/>
    </source>
</evidence>
<keyword evidence="1" id="KW-0547">Nucleotide-binding</keyword>
<dbReference type="SMART" id="SM01043">
    <property type="entry name" value="BTAD"/>
    <property type="match status" value="1"/>
</dbReference>
<keyword evidence="6" id="KW-1185">Reference proteome</keyword>
<dbReference type="InterPro" id="IPR011990">
    <property type="entry name" value="TPR-like_helical_dom_sf"/>
</dbReference>
<gene>
    <name evidence="5" type="ORF">GPA26_22580</name>
</gene>
<dbReference type="RefSeq" id="WP_169208575.1">
    <property type="nucleotide sequence ID" value="NZ_CP059560.1"/>
</dbReference>
<keyword evidence="2" id="KW-0067">ATP-binding</keyword>
<evidence type="ECO:0000259" key="4">
    <source>
        <dbReference type="SMART" id="SM01043"/>
    </source>
</evidence>
<name>A0ABX1MVH5_9RHOO</name>
<dbReference type="Proteomes" id="UP000652074">
    <property type="component" value="Unassembled WGS sequence"/>
</dbReference>
<dbReference type="SUPFAM" id="SSF46894">
    <property type="entry name" value="C-terminal effector domain of the bipartite response regulators"/>
    <property type="match status" value="1"/>
</dbReference>
<dbReference type="EMBL" id="WTVR01000073">
    <property type="protein sequence ID" value="NMF91255.1"/>
    <property type="molecule type" value="Genomic_DNA"/>
</dbReference>
<dbReference type="Pfam" id="PF13191">
    <property type="entry name" value="AAA_16"/>
    <property type="match status" value="1"/>
</dbReference>
<dbReference type="InterPro" id="IPR005158">
    <property type="entry name" value="BTAD"/>
</dbReference>
<evidence type="ECO:0000313" key="5">
    <source>
        <dbReference type="EMBL" id="NMF91255.1"/>
    </source>
</evidence>
<proteinExistence type="predicted"/>
<dbReference type="PANTHER" id="PTHR16305:SF35">
    <property type="entry name" value="TRANSCRIPTIONAL ACTIVATOR DOMAIN"/>
    <property type="match status" value="1"/>
</dbReference>
<dbReference type="InterPro" id="IPR036388">
    <property type="entry name" value="WH-like_DNA-bd_sf"/>
</dbReference>
<evidence type="ECO:0000256" key="1">
    <source>
        <dbReference type="ARBA" id="ARBA00022741"/>
    </source>
</evidence>
<evidence type="ECO:0000313" key="6">
    <source>
        <dbReference type="Proteomes" id="UP000652074"/>
    </source>
</evidence>
<dbReference type="PANTHER" id="PTHR16305">
    <property type="entry name" value="TESTICULAR SOLUBLE ADENYLYL CYCLASE"/>
    <property type="match status" value="1"/>
</dbReference>
<keyword evidence="3" id="KW-0175">Coiled coil</keyword>
<dbReference type="SUPFAM" id="SSF48452">
    <property type="entry name" value="TPR-like"/>
    <property type="match status" value="1"/>
</dbReference>
<feature type="coiled-coil region" evidence="3">
    <location>
        <begin position="754"/>
        <end position="812"/>
    </location>
</feature>
<dbReference type="InterPro" id="IPR016032">
    <property type="entry name" value="Sig_transdc_resp-reg_C-effctor"/>
</dbReference>
<accession>A0ABX1MVH5</accession>
<dbReference type="InterPro" id="IPR027417">
    <property type="entry name" value="P-loop_NTPase"/>
</dbReference>
<feature type="domain" description="Bacterial transcriptional activator" evidence="4">
    <location>
        <begin position="98"/>
        <end position="239"/>
    </location>
</feature>